<proteinExistence type="predicted"/>
<name>A0A0F9B117_9ZZZZ</name>
<dbReference type="AlphaFoldDB" id="A0A0F9B117"/>
<reference evidence="1" key="1">
    <citation type="journal article" date="2015" name="Nature">
        <title>Complex archaea that bridge the gap between prokaryotes and eukaryotes.</title>
        <authorList>
            <person name="Spang A."/>
            <person name="Saw J.H."/>
            <person name="Jorgensen S.L."/>
            <person name="Zaremba-Niedzwiedzka K."/>
            <person name="Martijn J."/>
            <person name="Lind A.E."/>
            <person name="van Eijk R."/>
            <person name="Schleper C."/>
            <person name="Guy L."/>
            <person name="Ettema T.J."/>
        </authorList>
    </citation>
    <scope>NUCLEOTIDE SEQUENCE</scope>
</reference>
<gene>
    <name evidence="1" type="ORF">LCGC14_2503870</name>
</gene>
<sequence length="60" mass="6856">MKFNQIIQNTILFCIVVLLSTACESKTEEEEEHLEQIEIEFSYTPDPATVGASIHLKFEP</sequence>
<organism evidence="1">
    <name type="scientific">marine sediment metagenome</name>
    <dbReference type="NCBI Taxonomy" id="412755"/>
    <lineage>
        <taxon>unclassified sequences</taxon>
        <taxon>metagenomes</taxon>
        <taxon>ecological metagenomes</taxon>
    </lineage>
</organism>
<protein>
    <submittedName>
        <fullName evidence="1">Uncharacterized protein</fullName>
    </submittedName>
</protein>
<evidence type="ECO:0000313" key="1">
    <source>
        <dbReference type="EMBL" id="KKL15609.1"/>
    </source>
</evidence>
<dbReference type="PROSITE" id="PS51257">
    <property type="entry name" value="PROKAR_LIPOPROTEIN"/>
    <property type="match status" value="1"/>
</dbReference>
<comment type="caution">
    <text evidence="1">The sequence shown here is derived from an EMBL/GenBank/DDBJ whole genome shotgun (WGS) entry which is preliminary data.</text>
</comment>
<feature type="non-terminal residue" evidence="1">
    <location>
        <position position="60"/>
    </location>
</feature>
<dbReference type="EMBL" id="LAZR01039999">
    <property type="protein sequence ID" value="KKL15609.1"/>
    <property type="molecule type" value="Genomic_DNA"/>
</dbReference>
<accession>A0A0F9B117</accession>